<dbReference type="PANTHER" id="PTHR12203:SF22">
    <property type="entry name" value="CAPSULE ASSOCIATED PROTEIN"/>
    <property type="match status" value="1"/>
</dbReference>
<evidence type="ECO:0000256" key="2">
    <source>
        <dbReference type="SAM" id="Phobius"/>
    </source>
</evidence>
<evidence type="ECO:0000259" key="3">
    <source>
        <dbReference type="SMART" id="SM00672"/>
    </source>
</evidence>
<dbReference type="AlphaFoldDB" id="W9VKD2"/>
<accession>W9VKD2</accession>
<name>W9VKD2_9EURO</name>
<evidence type="ECO:0000313" key="4">
    <source>
        <dbReference type="EMBL" id="EXJ56147.1"/>
    </source>
</evidence>
<dbReference type="RefSeq" id="XP_007761257.1">
    <property type="nucleotide sequence ID" value="XM_007763067.1"/>
</dbReference>
<protein>
    <recommendedName>
        <fullName evidence="3">Glycosyl transferase CAP10 domain-containing protein</fullName>
    </recommendedName>
</protein>
<keyword evidence="2" id="KW-0472">Membrane</keyword>
<dbReference type="eggNOG" id="KOG2458">
    <property type="taxonomic scope" value="Eukaryota"/>
</dbReference>
<reference evidence="4 5" key="1">
    <citation type="submission" date="2013-03" db="EMBL/GenBank/DDBJ databases">
        <title>The Genome Sequence of Cladophialophora yegresii CBS 114405.</title>
        <authorList>
            <consortium name="The Broad Institute Genomics Platform"/>
            <person name="Cuomo C."/>
            <person name="de Hoog S."/>
            <person name="Gorbushina A."/>
            <person name="Walker B."/>
            <person name="Young S.K."/>
            <person name="Zeng Q."/>
            <person name="Gargeya S."/>
            <person name="Fitzgerald M."/>
            <person name="Haas B."/>
            <person name="Abouelleil A."/>
            <person name="Allen A.W."/>
            <person name="Alvarado L."/>
            <person name="Arachchi H.M."/>
            <person name="Berlin A.M."/>
            <person name="Chapman S.B."/>
            <person name="Gainer-Dewar J."/>
            <person name="Goldberg J."/>
            <person name="Griggs A."/>
            <person name="Gujja S."/>
            <person name="Hansen M."/>
            <person name="Howarth C."/>
            <person name="Imamovic A."/>
            <person name="Ireland A."/>
            <person name="Larimer J."/>
            <person name="McCowan C."/>
            <person name="Murphy C."/>
            <person name="Pearson M."/>
            <person name="Poon T.W."/>
            <person name="Priest M."/>
            <person name="Roberts A."/>
            <person name="Saif S."/>
            <person name="Shea T."/>
            <person name="Sisk P."/>
            <person name="Sykes S."/>
            <person name="Wortman J."/>
            <person name="Nusbaum C."/>
            <person name="Birren B."/>
        </authorList>
    </citation>
    <scope>NUCLEOTIDE SEQUENCE [LARGE SCALE GENOMIC DNA]</scope>
    <source>
        <strain evidence="4 5">CBS 114405</strain>
    </source>
</reference>
<organism evidence="4 5">
    <name type="scientific">Cladophialophora yegresii CBS 114405</name>
    <dbReference type="NCBI Taxonomy" id="1182544"/>
    <lineage>
        <taxon>Eukaryota</taxon>
        <taxon>Fungi</taxon>
        <taxon>Dikarya</taxon>
        <taxon>Ascomycota</taxon>
        <taxon>Pezizomycotina</taxon>
        <taxon>Eurotiomycetes</taxon>
        <taxon>Chaetothyriomycetidae</taxon>
        <taxon>Chaetothyriales</taxon>
        <taxon>Herpotrichiellaceae</taxon>
        <taxon>Cladophialophora</taxon>
    </lineage>
</organism>
<dbReference type="EMBL" id="AMGW01000006">
    <property type="protein sequence ID" value="EXJ56147.1"/>
    <property type="molecule type" value="Genomic_DNA"/>
</dbReference>
<comment type="caution">
    <text evidence="4">The sequence shown here is derived from an EMBL/GenBank/DDBJ whole genome shotgun (WGS) entry which is preliminary data.</text>
</comment>
<keyword evidence="2" id="KW-0812">Transmembrane</keyword>
<dbReference type="SMART" id="SM00672">
    <property type="entry name" value="CAP10"/>
    <property type="match status" value="1"/>
</dbReference>
<gene>
    <name evidence="4" type="ORF">A1O7_09078</name>
</gene>
<keyword evidence="5" id="KW-1185">Reference proteome</keyword>
<dbReference type="InterPro" id="IPR051091">
    <property type="entry name" value="O-Glucosyltr/Glycosyltrsf_90"/>
</dbReference>
<dbReference type="HOGENOM" id="CLU_005027_4_2_1"/>
<dbReference type="InterPro" id="IPR006598">
    <property type="entry name" value="CAP10"/>
</dbReference>
<dbReference type="OrthoDB" id="541052at2759"/>
<dbReference type="Proteomes" id="UP000019473">
    <property type="component" value="Unassembled WGS sequence"/>
</dbReference>
<evidence type="ECO:0000256" key="1">
    <source>
        <dbReference type="SAM" id="MobiDB-lite"/>
    </source>
</evidence>
<feature type="region of interest" description="Disordered" evidence="1">
    <location>
        <begin position="46"/>
        <end position="71"/>
    </location>
</feature>
<proteinExistence type="predicted"/>
<dbReference type="PANTHER" id="PTHR12203">
    <property type="entry name" value="KDEL LYS-ASP-GLU-LEU CONTAINING - RELATED"/>
    <property type="match status" value="1"/>
</dbReference>
<sequence length="695" mass="80244">MGPIEFNKKRIFLLIAGVLAFYIVFHGLSFSSTDFSDVASQLPIPNHLTPTEHKLPPSAPDPDEIWDLPSEPSPVPVPVPVPEDAVTPDAPVSAPAVQHFDLHPIAQLMENADAQWRAYESGVSTTFRQTVEKYRSKYGRHPPPGFAEWYKFARKRNVFNIDDFEQIMDDLRPFWAINASEIRIRAAHMWEKFDFGVAVMHIRSHKVVKVENPSWRSETMEKVIEKFIDHLPDMDIPMNRLDQPRVVVPWEDMQQHLRVEYDTRVMPPEVMDSFTKDQPELRDMSILDKADDHSTRLDDEWLFAPGKQYMKIAAKGCPPESPARSNMSVAQADSLYKEPLAGFVTNFNLSSDLCTIGPTIQDMHGMLYSASSIIASHKLVPIFGECKVNVNNDILFPANMYYQHDDRYDYNDKEDLDWRDKQDTIVWRGVTSGGVQLADNWDRMHRQRLVRLLNGTYMGTAAKEVTVLMEKDTGPEKVNTTYEPYERFRPSKFIEQHSDVGFTEPMSCIPNCSFYNDYFTWVPPVSLTSQFKSKYLIDVDGHSFSGRWHAFLQSKSLGLKATIFREWHDSRLLAWRHFVPVDNRYDDLYALLTYFIGYGKPYKQHAEEGVELNPQVFIAPHEQAAQKIARQGREWANKVLRREDIEVYMFRLLLEYGRLIDDNRDYIGYSGDGSELDKFDAGEENDGRWGIGGWR</sequence>
<evidence type="ECO:0000313" key="5">
    <source>
        <dbReference type="Proteomes" id="UP000019473"/>
    </source>
</evidence>
<feature type="domain" description="Glycosyl transferase CAP10" evidence="3">
    <location>
        <begin position="358"/>
        <end position="663"/>
    </location>
</feature>
<dbReference type="GeneID" id="19183642"/>
<feature type="transmembrane region" description="Helical" evidence="2">
    <location>
        <begin position="12"/>
        <end position="30"/>
    </location>
</feature>
<keyword evidence="2" id="KW-1133">Transmembrane helix</keyword>
<dbReference type="VEuPathDB" id="FungiDB:A1O7_09078"/>
<dbReference type="Pfam" id="PF05686">
    <property type="entry name" value="Glyco_transf_90"/>
    <property type="match status" value="2"/>
</dbReference>